<accession>A0A6I9R2K0</accession>
<feature type="compositionally biased region" description="Basic and acidic residues" evidence="3">
    <location>
        <begin position="95"/>
        <end position="106"/>
    </location>
</feature>
<evidence type="ECO:0000256" key="1">
    <source>
        <dbReference type="ARBA" id="ARBA00022884"/>
    </source>
</evidence>
<feature type="compositionally biased region" description="Polar residues" evidence="3">
    <location>
        <begin position="223"/>
        <end position="240"/>
    </location>
</feature>
<feature type="compositionally biased region" description="Polar residues" evidence="3">
    <location>
        <begin position="107"/>
        <end position="118"/>
    </location>
</feature>
<dbReference type="InterPro" id="IPR001890">
    <property type="entry name" value="RNA-binding_CRM"/>
</dbReference>
<evidence type="ECO:0000313" key="5">
    <source>
        <dbReference type="Proteomes" id="UP000504607"/>
    </source>
</evidence>
<dbReference type="SUPFAM" id="SSF75471">
    <property type="entry name" value="YhbY-like"/>
    <property type="match status" value="1"/>
</dbReference>
<dbReference type="Proteomes" id="UP000504607">
    <property type="component" value="Chromosome 4"/>
</dbReference>
<dbReference type="GO" id="GO:0003723">
    <property type="term" value="F:RNA binding"/>
    <property type="evidence" value="ECO:0007669"/>
    <property type="project" value="UniProtKB-UniRule"/>
</dbReference>
<dbReference type="KEGG" id="egu:105043507"/>
<feature type="domain" description="CRM" evidence="4">
    <location>
        <begin position="122"/>
        <end position="221"/>
    </location>
</feature>
<dbReference type="PROSITE" id="PS51295">
    <property type="entry name" value="CRM"/>
    <property type="match status" value="1"/>
</dbReference>
<feature type="region of interest" description="Disordered" evidence="3">
    <location>
        <begin position="218"/>
        <end position="256"/>
    </location>
</feature>
<name>A0A6I9R2K0_ELAGV</name>
<reference evidence="6" key="1">
    <citation type="submission" date="2025-08" db="UniProtKB">
        <authorList>
            <consortium name="RefSeq"/>
        </authorList>
    </citation>
    <scope>IDENTIFICATION</scope>
</reference>
<dbReference type="OrthoDB" id="2020593at2759"/>
<protein>
    <submittedName>
        <fullName evidence="6">Uncharacterized protein LOC105043507</fullName>
    </submittedName>
</protein>
<sequence>MASSAASLVRFHLPLLPSSLPKTLSSFLLSPPPSLSLSRPTLLSRCHRLFSTTSTPFPPPSSASPPPLLTLSHELRDEEFELSDLELVAGDKVEEKEELFDSERSQGTEPSGNASLPSYPSPKLSVKEKKELASYAHNLGKKLKCQQVGKAGVTPSVAASFIETLEANELLKLKVHGSCPGELDDVIKQLETATGSVAVGQIGRTVILYRPSLTKMKGKETQSARNGSNVNMTKSGTTMKMQKKGQVFKASARGRH</sequence>
<evidence type="ECO:0000313" key="6">
    <source>
        <dbReference type="RefSeq" id="XP_010919379.1"/>
    </source>
</evidence>
<dbReference type="FunFam" id="3.30.110.60:FF:000004">
    <property type="entry name" value="RNA-binding CRS1 / YhbY (CRM) domain protein"/>
    <property type="match status" value="1"/>
</dbReference>
<dbReference type="SMART" id="SM01103">
    <property type="entry name" value="CRS1_YhbY"/>
    <property type="match status" value="1"/>
</dbReference>
<organism evidence="5 6">
    <name type="scientific">Elaeis guineensis var. tenera</name>
    <name type="common">Oil palm</name>
    <dbReference type="NCBI Taxonomy" id="51953"/>
    <lineage>
        <taxon>Eukaryota</taxon>
        <taxon>Viridiplantae</taxon>
        <taxon>Streptophyta</taxon>
        <taxon>Embryophyta</taxon>
        <taxon>Tracheophyta</taxon>
        <taxon>Spermatophyta</taxon>
        <taxon>Magnoliopsida</taxon>
        <taxon>Liliopsida</taxon>
        <taxon>Arecaceae</taxon>
        <taxon>Arecoideae</taxon>
        <taxon>Cocoseae</taxon>
        <taxon>Elaeidinae</taxon>
        <taxon>Elaeis</taxon>
    </lineage>
</organism>
<dbReference type="InterPro" id="IPR035920">
    <property type="entry name" value="YhbY-like_sf"/>
</dbReference>
<feature type="region of interest" description="Disordered" evidence="3">
    <location>
        <begin position="95"/>
        <end position="123"/>
    </location>
</feature>
<keyword evidence="5" id="KW-1185">Reference proteome</keyword>
<dbReference type="AlphaFoldDB" id="A0A6I9R2K0"/>
<evidence type="ECO:0000256" key="2">
    <source>
        <dbReference type="PROSITE-ProRule" id="PRU00626"/>
    </source>
</evidence>
<dbReference type="GO" id="GO:0009507">
    <property type="term" value="C:chloroplast"/>
    <property type="evidence" value="ECO:0007669"/>
    <property type="project" value="TreeGrafter"/>
</dbReference>
<dbReference type="RefSeq" id="XP_010919379.1">
    <property type="nucleotide sequence ID" value="XM_010921077.3"/>
</dbReference>
<dbReference type="PANTHER" id="PTHR47714:SF1">
    <property type="entry name" value="RNA-BINDING CRS1 _ YHBY (CRM) DOMAIN PROTEIN"/>
    <property type="match status" value="1"/>
</dbReference>
<keyword evidence="1 2" id="KW-0694">RNA-binding</keyword>
<gene>
    <name evidence="6" type="primary">LOC105043507</name>
</gene>
<evidence type="ECO:0000256" key="3">
    <source>
        <dbReference type="SAM" id="MobiDB-lite"/>
    </source>
</evidence>
<evidence type="ECO:0000259" key="4">
    <source>
        <dbReference type="PROSITE" id="PS51295"/>
    </source>
</evidence>
<dbReference type="Gene3D" id="3.30.110.60">
    <property type="entry name" value="YhbY-like"/>
    <property type="match status" value="1"/>
</dbReference>
<dbReference type="InParanoid" id="A0A6I9R2K0"/>
<proteinExistence type="predicted"/>
<dbReference type="Pfam" id="PF01985">
    <property type="entry name" value="CRS1_YhbY"/>
    <property type="match status" value="1"/>
</dbReference>
<dbReference type="GeneID" id="105043507"/>
<dbReference type="PANTHER" id="PTHR47714">
    <property type="entry name" value="CRS1/YHBY DOMAIN CONTAINING PROTEIN, EXPRESSED"/>
    <property type="match status" value="1"/>
</dbReference>